<dbReference type="Proteomes" id="UP000289660">
    <property type="component" value="Unassembled WGS sequence"/>
</dbReference>
<evidence type="ECO:0000313" key="2">
    <source>
        <dbReference type="Proteomes" id="UP000289660"/>
    </source>
</evidence>
<organism evidence="1 2">
    <name type="scientific">Microcystis aeruginosa NIES-4285</name>
    <dbReference type="NCBI Taxonomy" id="2497681"/>
    <lineage>
        <taxon>Bacteria</taxon>
        <taxon>Bacillati</taxon>
        <taxon>Cyanobacteriota</taxon>
        <taxon>Cyanophyceae</taxon>
        <taxon>Oscillatoriophycideae</taxon>
        <taxon>Chroococcales</taxon>
        <taxon>Microcystaceae</taxon>
        <taxon>Microcystis</taxon>
    </lineage>
</organism>
<protein>
    <submittedName>
        <fullName evidence="1">Uncharacterized protein</fullName>
    </submittedName>
</protein>
<reference evidence="2" key="1">
    <citation type="submission" date="2018-12" db="EMBL/GenBank/DDBJ databases">
        <title>Genome sequence of Microcystis aeruginosa NIES-4285.</title>
        <authorList>
            <person name="Tanabe Y."/>
        </authorList>
    </citation>
    <scope>NUCLEOTIDE SEQUENCE [LARGE SCALE GENOMIC DNA]</scope>
    <source>
        <strain evidence="2">NIES-4285</strain>
    </source>
</reference>
<name>A0A402DJ30_MICAE</name>
<accession>A0A402DJ30</accession>
<gene>
    <name evidence="1" type="ORF">MiAbB_04161</name>
</gene>
<proteinExistence type="predicted"/>
<evidence type="ECO:0000313" key="1">
    <source>
        <dbReference type="EMBL" id="GCE62216.1"/>
    </source>
</evidence>
<dbReference type="EMBL" id="BIFY01000115">
    <property type="protein sequence ID" value="GCE62216.1"/>
    <property type="molecule type" value="Genomic_DNA"/>
</dbReference>
<sequence length="58" mass="6671">MSSTEVKTPPPDSPEFLDELPGEVEMSLFDHLEELRRRIFYSLINCRGCGCGGMFYLR</sequence>
<comment type="caution">
    <text evidence="1">The sequence shown here is derived from an EMBL/GenBank/DDBJ whole genome shotgun (WGS) entry which is preliminary data.</text>
</comment>
<dbReference type="AlphaFoldDB" id="A0A402DJ30"/>